<evidence type="ECO:0000256" key="1">
    <source>
        <dbReference type="RuleBase" id="RU369079"/>
    </source>
</evidence>
<feature type="domain" description="TRAP C4-dicarboxylate transport system permease DctM subunit" evidence="3">
    <location>
        <begin position="141"/>
        <end position="394"/>
    </location>
</feature>
<feature type="transmembrane region" description="Helical" evidence="2">
    <location>
        <begin position="102"/>
        <end position="122"/>
    </location>
</feature>
<feature type="transmembrane region" description="Helical" evidence="2">
    <location>
        <begin position="678"/>
        <end position="702"/>
    </location>
</feature>
<keyword evidence="2" id="KW-1133">Transmembrane helix</keyword>
<evidence type="ECO:0000259" key="3">
    <source>
        <dbReference type="Pfam" id="PF06808"/>
    </source>
</evidence>
<feature type="transmembrane region" description="Helical" evidence="2">
    <location>
        <begin position="197"/>
        <end position="220"/>
    </location>
</feature>
<feature type="transmembrane region" description="Helical" evidence="2">
    <location>
        <begin position="152"/>
        <end position="169"/>
    </location>
</feature>
<dbReference type="NCBIfam" id="TIGR02123">
    <property type="entry name" value="TRAP_fused"/>
    <property type="match status" value="1"/>
</dbReference>
<dbReference type="Pfam" id="PF11874">
    <property type="entry name" value="DUF3394"/>
    <property type="match status" value="1"/>
</dbReference>
<feature type="transmembrane region" description="Helical" evidence="2">
    <location>
        <begin position="520"/>
        <end position="545"/>
    </location>
</feature>
<feature type="transmembrane region" description="Helical" evidence="2">
    <location>
        <begin position="446"/>
        <end position="464"/>
    </location>
</feature>
<organism evidence="4 5">
    <name type="scientific">Marinobacter zhanjiangensis</name>
    <dbReference type="NCBI Taxonomy" id="578215"/>
    <lineage>
        <taxon>Bacteria</taxon>
        <taxon>Pseudomonadati</taxon>
        <taxon>Pseudomonadota</taxon>
        <taxon>Gammaproteobacteria</taxon>
        <taxon>Pseudomonadales</taxon>
        <taxon>Marinobacteraceae</taxon>
        <taxon>Marinobacter</taxon>
    </lineage>
</organism>
<comment type="caution">
    <text evidence="4">The sequence shown here is derived from an EMBL/GenBank/DDBJ whole genome shotgun (WGS) entry which is preliminary data.</text>
</comment>
<dbReference type="Pfam" id="PF06808">
    <property type="entry name" value="DctM"/>
    <property type="match status" value="2"/>
</dbReference>
<feature type="transmembrane region" description="Helical" evidence="2">
    <location>
        <begin position="366"/>
        <end position="385"/>
    </location>
</feature>
<dbReference type="PANTHER" id="PTHR43849:SF2">
    <property type="entry name" value="BLL3936 PROTEIN"/>
    <property type="match status" value="1"/>
</dbReference>
<dbReference type="InterPro" id="IPR010656">
    <property type="entry name" value="DctM"/>
</dbReference>
<evidence type="ECO:0000313" key="5">
    <source>
        <dbReference type="Proteomes" id="UP000601597"/>
    </source>
</evidence>
<feature type="transmembrane region" description="Helical" evidence="2">
    <location>
        <begin position="470"/>
        <end position="487"/>
    </location>
</feature>
<keyword evidence="2" id="KW-0812">Transmembrane</keyword>
<name>A0ABQ3AXH6_9GAMM</name>
<protein>
    <submittedName>
        <fullName evidence="4">C4-dicarboxylate ABC transporter</fullName>
    </submittedName>
</protein>
<sequence>MTERDPSASDNVDVSRIHQVLQTETGGRALTGPASVLLFIVPVVWSLFQLWIASPLPFIVNFGIFNSTEARSIHLAFATFLAFTAFPMFRGRHNEHIPWFDWILALAASFSSAYLFLFYDALSERPGAPILQDLIIALGGLVLLLEATRRALGLPLTVVAAVFITYSLAGPWMPDVIAHKGASLQKLASHQWLGTEGVFGVALGVSTSFVFLFVLFGALLEKAGAGNYFIKVAYALLGHMRGGPAKAAVVSSGLSGIISGSSIANVVTTGTFTIPLMKRVGFPATKSGAVEVAASTNGQLTPPVMGAAAFLMVEYVGISYLEVIKHAILPAMISYIALIFIVHVEACKLGMEGIERLNKPTLAQRMLTWVVLLLGLIVLTLAVYYGIGWIKTLLGDAAAWVLGPLLLVIYVALVAYGTRFPPLEIDDASTDMTQLPEVGPTVKTGLYFLLPVVVLIWCLTVERFSPQLSAFWATMLMIFIVLTQRPLQAFFRKRGELGRAIRNGWSELIHGLATGGRNMVGIGVATATAGIVVGTVTLTGIGLVMTEFVEFISGGNLMLMLIFTALISLLLGMGLPTTANYIVVSTLMAPVIVTLGAENGLLVPLIAVHLFVFYFGILADDTPPVGLAAYAAAAISGADPIRTGIQGFAYDIRTAVLPFMFIFNNQLLLIGLTGPVDLIITIVSAVVAILAFSAATQGFWLTRSYKWESLLLILIAFTLFRPGFWWDRVYPEYEQRPGSELVQQVEALVDMPQVDSIMMQASGPSITGEEELSTWLRLPLSEGDSGAERVMNMGIEGAPDGDVYTVDFIAFDSPADDARLDFGWTIDAIRVPQERPPRELVYIPAIVLLALIGWLQLRRRGRGDPSQAAPAT</sequence>
<evidence type="ECO:0000256" key="2">
    <source>
        <dbReference type="SAM" id="Phobius"/>
    </source>
</evidence>
<feature type="transmembrane region" description="Helical" evidence="2">
    <location>
        <begin position="72"/>
        <end position="90"/>
    </location>
</feature>
<keyword evidence="1" id="KW-0813">Transport</keyword>
<feature type="transmembrane region" description="Helical" evidence="2">
    <location>
        <begin position="601"/>
        <end position="619"/>
    </location>
</feature>
<feature type="transmembrane region" description="Helical" evidence="2">
    <location>
        <begin position="840"/>
        <end position="857"/>
    </location>
</feature>
<feature type="transmembrane region" description="Helical" evidence="2">
    <location>
        <begin position="34"/>
        <end position="52"/>
    </location>
</feature>
<keyword evidence="1" id="KW-1003">Cell membrane</keyword>
<feature type="transmembrane region" description="Helical" evidence="2">
    <location>
        <begin position="327"/>
        <end position="346"/>
    </location>
</feature>
<evidence type="ECO:0000313" key="4">
    <source>
        <dbReference type="EMBL" id="GGY70486.1"/>
    </source>
</evidence>
<proteinExistence type="predicted"/>
<feature type="transmembrane region" description="Helical" evidence="2">
    <location>
        <begin position="578"/>
        <end position="595"/>
    </location>
</feature>
<comment type="subcellular location">
    <subcellularLocation>
        <location evidence="1">Cell inner membrane</location>
        <topology evidence="1">Multi-pass membrane protein</topology>
    </subcellularLocation>
</comment>
<feature type="transmembrane region" description="Helical" evidence="2">
    <location>
        <begin position="551"/>
        <end position="571"/>
    </location>
</feature>
<dbReference type="InterPro" id="IPR021814">
    <property type="entry name" value="DUF3394"/>
</dbReference>
<dbReference type="RefSeq" id="WP_189575372.1">
    <property type="nucleotide sequence ID" value="NZ_BMXV01000003.1"/>
</dbReference>
<dbReference type="Proteomes" id="UP000601597">
    <property type="component" value="Unassembled WGS sequence"/>
</dbReference>
<feature type="domain" description="TRAP C4-dicarboxylate transport system permease DctM subunit" evidence="3">
    <location>
        <begin position="398"/>
        <end position="672"/>
    </location>
</feature>
<keyword evidence="5" id="KW-1185">Reference proteome</keyword>
<accession>A0ABQ3AXH6</accession>
<dbReference type="EMBL" id="BMXV01000003">
    <property type="protein sequence ID" value="GGY70486.1"/>
    <property type="molecule type" value="Genomic_DNA"/>
</dbReference>
<feature type="transmembrane region" description="Helical" evidence="2">
    <location>
        <begin position="709"/>
        <end position="726"/>
    </location>
</feature>
<reference evidence="5" key="1">
    <citation type="journal article" date="2019" name="Int. J. Syst. Evol. Microbiol.">
        <title>The Global Catalogue of Microorganisms (GCM) 10K type strain sequencing project: providing services to taxonomists for standard genome sequencing and annotation.</title>
        <authorList>
            <consortium name="The Broad Institute Genomics Platform"/>
            <consortium name="The Broad Institute Genome Sequencing Center for Infectious Disease"/>
            <person name="Wu L."/>
            <person name="Ma J."/>
        </authorList>
    </citation>
    <scope>NUCLEOTIDE SEQUENCE [LARGE SCALE GENOMIC DNA]</scope>
    <source>
        <strain evidence="5">KCTC 22280</strain>
    </source>
</reference>
<dbReference type="InterPro" id="IPR011853">
    <property type="entry name" value="TRAP_DctM-Dct_fused"/>
</dbReference>
<dbReference type="PANTHER" id="PTHR43849">
    <property type="entry name" value="BLL3936 PROTEIN"/>
    <property type="match status" value="1"/>
</dbReference>
<feature type="transmembrane region" description="Helical" evidence="2">
    <location>
        <begin position="397"/>
        <end position="416"/>
    </location>
</feature>
<feature type="transmembrane region" description="Helical" evidence="2">
    <location>
        <begin position="128"/>
        <end position="145"/>
    </location>
</feature>
<comment type="function">
    <text evidence="1">Part of the tripartite ATP-independent periplasmic (TRAP) transport system.</text>
</comment>
<gene>
    <name evidence="4" type="ORF">GCM10007071_16900</name>
</gene>
<keyword evidence="1" id="KW-0997">Cell inner membrane</keyword>
<keyword evidence="2" id="KW-0472">Membrane</keyword>